<dbReference type="PROSITE" id="PS51197">
    <property type="entry name" value="HTH_RRF2_2"/>
    <property type="match status" value="1"/>
</dbReference>
<evidence type="ECO:0000313" key="3">
    <source>
        <dbReference type="Proteomes" id="UP001294570"/>
    </source>
</evidence>
<organism evidence="2 3">
    <name type="scientific">Denitrificimonas halotolerans</name>
    <dbReference type="NCBI Taxonomy" id="3098930"/>
    <lineage>
        <taxon>Bacteria</taxon>
        <taxon>Pseudomonadati</taxon>
        <taxon>Pseudomonadota</taxon>
        <taxon>Gammaproteobacteria</taxon>
        <taxon>Pseudomonadales</taxon>
        <taxon>Pseudomonadaceae</taxon>
        <taxon>Denitrificimonas</taxon>
    </lineage>
</organism>
<gene>
    <name evidence="2" type="ORF">TOI97_04115</name>
</gene>
<keyword evidence="1" id="KW-0238">DNA-binding</keyword>
<dbReference type="EMBL" id="JAXIVU010000003">
    <property type="protein sequence ID" value="MDY7218758.1"/>
    <property type="molecule type" value="Genomic_DNA"/>
</dbReference>
<dbReference type="InterPro" id="IPR000944">
    <property type="entry name" value="Tscrpt_reg_Rrf2"/>
</dbReference>
<proteinExistence type="predicted"/>
<name>A0ABU5GSY7_9GAMM</name>
<dbReference type="SUPFAM" id="SSF46785">
    <property type="entry name" value="Winged helix' DNA-binding domain"/>
    <property type="match status" value="1"/>
</dbReference>
<accession>A0ABU5GSY7</accession>
<dbReference type="Gene3D" id="1.10.10.10">
    <property type="entry name" value="Winged helix-like DNA-binding domain superfamily/Winged helix DNA-binding domain"/>
    <property type="match status" value="1"/>
</dbReference>
<dbReference type="Pfam" id="PF02082">
    <property type="entry name" value="Rrf2"/>
    <property type="match status" value="1"/>
</dbReference>
<keyword evidence="3" id="KW-1185">Reference proteome</keyword>
<dbReference type="InterPro" id="IPR036390">
    <property type="entry name" value="WH_DNA-bd_sf"/>
</dbReference>
<dbReference type="PANTHER" id="PTHR33221">
    <property type="entry name" value="WINGED HELIX-TURN-HELIX TRANSCRIPTIONAL REGULATOR, RRF2 FAMILY"/>
    <property type="match status" value="1"/>
</dbReference>
<sequence>MQLSTHTDYSLRVLIYLALQKDKEPVTVQTLAERYAVSANHIAKVGQTLTQLGYVNSLRGRSGGLVLAMPAAQINVGQVVREVENLKLLECFGSQSNCQIESACRLKSVLYRALQAFLTVLDEYTLADLVVQPAALQQLLSKSRKASYL</sequence>
<dbReference type="PANTHER" id="PTHR33221:SF4">
    <property type="entry name" value="HTH-TYPE TRANSCRIPTIONAL REPRESSOR NSRR"/>
    <property type="match status" value="1"/>
</dbReference>
<dbReference type="NCBIfam" id="TIGR00738">
    <property type="entry name" value="rrf2_super"/>
    <property type="match status" value="1"/>
</dbReference>
<evidence type="ECO:0000256" key="1">
    <source>
        <dbReference type="ARBA" id="ARBA00023125"/>
    </source>
</evidence>
<reference evidence="2 3" key="1">
    <citation type="submission" date="2023-12" db="EMBL/GenBank/DDBJ databases">
        <title>Denitrificimonas halotolerans sp. nov.,a novel species isolated from landfill leachate.</title>
        <authorList>
            <person name="Wang S."/>
        </authorList>
    </citation>
    <scope>NUCLEOTIDE SEQUENCE [LARGE SCALE GENOMIC DNA]</scope>
    <source>
        <strain evidence="2 3">JX-1</strain>
    </source>
</reference>
<protein>
    <submittedName>
        <fullName evidence="2">Rrf2 family transcriptional regulator</fullName>
    </submittedName>
</protein>
<dbReference type="RefSeq" id="WP_321552853.1">
    <property type="nucleotide sequence ID" value="NZ_JAXIVU010000003.1"/>
</dbReference>
<dbReference type="Proteomes" id="UP001294570">
    <property type="component" value="Unassembled WGS sequence"/>
</dbReference>
<evidence type="ECO:0000313" key="2">
    <source>
        <dbReference type="EMBL" id="MDY7218758.1"/>
    </source>
</evidence>
<dbReference type="InterPro" id="IPR036388">
    <property type="entry name" value="WH-like_DNA-bd_sf"/>
</dbReference>
<comment type="caution">
    <text evidence="2">The sequence shown here is derived from an EMBL/GenBank/DDBJ whole genome shotgun (WGS) entry which is preliminary data.</text>
</comment>